<evidence type="ECO:0000313" key="2">
    <source>
        <dbReference type="Proteomes" id="UP000255014"/>
    </source>
</evidence>
<dbReference type="InterPro" id="IPR047780">
    <property type="entry name" value="TssQ-like"/>
</dbReference>
<proteinExistence type="predicted"/>
<protein>
    <recommendedName>
        <fullName evidence="3">Lipoprotein</fullName>
    </recommendedName>
</protein>
<organism evidence="1 2">
    <name type="scientific">Bordetella pertussis</name>
    <dbReference type="NCBI Taxonomy" id="520"/>
    <lineage>
        <taxon>Bacteria</taxon>
        <taxon>Pseudomonadati</taxon>
        <taxon>Pseudomonadota</taxon>
        <taxon>Betaproteobacteria</taxon>
        <taxon>Burkholderiales</taxon>
        <taxon>Alcaligenaceae</taxon>
        <taxon>Bordetella</taxon>
    </lineage>
</organism>
<dbReference type="Proteomes" id="UP000255014">
    <property type="component" value="Unassembled WGS sequence"/>
</dbReference>
<dbReference type="NCBIfam" id="NF038027">
    <property type="entry name" value="TssQ_fam"/>
    <property type="match status" value="1"/>
</dbReference>
<evidence type="ECO:0008006" key="3">
    <source>
        <dbReference type="Google" id="ProtNLM"/>
    </source>
</evidence>
<accession>A0A0E8DJ17</accession>
<gene>
    <name evidence="1" type="ORF">NCTC10911_00358</name>
</gene>
<dbReference type="AlphaFoldDB" id="A0A0E8DJ17"/>
<name>A0A0E8DJ17_BORPT</name>
<reference evidence="1 2" key="1">
    <citation type="submission" date="2018-06" db="EMBL/GenBank/DDBJ databases">
        <authorList>
            <consortium name="Pathogen Informatics"/>
            <person name="Doyle S."/>
        </authorList>
    </citation>
    <scope>NUCLEOTIDE SEQUENCE [LARGE SCALE GENOMIC DNA]</scope>
    <source>
        <strain evidence="1 2">NCTC10911</strain>
    </source>
</reference>
<sequence>MPAAQGYTNLEPRFLPSSIMPIILRPFLPSLSLAVLALSGCANLSQPAAEAPATPAALQALAEVRTEYGAGHYGEVIRRVARSDELAAAPKAVRIEAFKLQAFSYCVSNYTQLCEDAFVRILHLDSSFTLAPNEAGHPAWGPVFRAAQSKAGT</sequence>
<dbReference type="EMBL" id="UFTT01000002">
    <property type="protein sequence ID" value="SUV63358.1"/>
    <property type="molecule type" value="Genomic_DNA"/>
</dbReference>
<evidence type="ECO:0000313" key="1">
    <source>
        <dbReference type="EMBL" id="SUV63358.1"/>
    </source>
</evidence>